<keyword evidence="3" id="KW-0560">Oxidoreductase</keyword>
<dbReference type="GO" id="GO:0046872">
    <property type="term" value="F:metal ion binding"/>
    <property type="evidence" value="ECO:0007669"/>
    <property type="project" value="InterPro"/>
</dbReference>
<evidence type="ECO:0000256" key="1">
    <source>
        <dbReference type="ARBA" id="ARBA00001962"/>
    </source>
</evidence>
<dbReference type="InterPro" id="IPR001670">
    <property type="entry name" value="ADH_Fe/GldA"/>
</dbReference>
<keyword evidence="4" id="KW-0520">NAD</keyword>
<feature type="domain" description="Alcohol dehydrogenase iron-type/glycerol dehydrogenase GldA" evidence="6">
    <location>
        <begin position="9"/>
        <end position="176"/>
    </location>
</feature>
<evidence type="ECO:0000259" key="6">
    <source>
        <dbReference type="Pfam" id="PF00465"/>
    </source>
</evidence>
<accession>A0A1I5XBU7</accession>
<evidence type="ECO:0000259" key="7">
    <source>
        <dbReference type="Pfam" id="PF25137"/>
    </source>
</evidence>
<dbReference type="Gene3D" id="3.40.50.1970">
    <property type="match status" value="1"/>
</dbReference>
<evidence type="ECO:0000313" key="9">
    <source>
        <dbReference type="Proteomes" id="UP000243106"/>
    </source>
</evidence>
<dbReference type="EMBL" id="FOXV01000003">
    <property type="protein sequence ID" value="SFQ29462.1"/>
    <property type="molecule type" value="Genomic_DNA"/>
</dbReference>
<dbReference type="FunFam" id="3.40.50.1970:FF:000003">
    <property type="entry name" value="Alcohol dehydrogenase, iron-containing"/>
    <property type="match status" value="1"/>
</dbReference>
<evidence type="ECO:0000256" key="5">
    <source>
        <dbReference type="ARBA" id="ARBA00049243"/>
    </source>
</evidence>
<evidence type="ECO:0000256" key="3">
    <source>
        <dbReference type="ARBA" id="ARBA00023002"/>
    </source>
</evidence>
<dbReference type="Pfam" id="PF25137">
    <property type="entry name" value="ADH_Fe_C"/>
    <property type="match status" value="1"/>
</dbReference>
<feature type="domain" description="Fe-containing alcohol dehydrogenase-like C-terminal" evidence="7">
    <location>
        <begin position="187"/>
        <end position="379"/>
    </location>
</feature>
<gene>
    <name evidence="8" type="ORF">SAMN05421853_103288</name>
</gene>
<proteinExistence type="inferred from homology"/>
<evidence type="ECO:0000256" key="4">
    <source>
        <dbReference type="ARBA" id="ARBA00023027"/>
    </source>
</evidence>
<dbReference type="STRING" id="93684.SAMN05421853_103288"/>
<dbReference type="GO" id="GO:0004022">
    <property type="term" value="F:alcohol dehydrogenase (NAD+) activity"/>
    <property type="evidence" value="ECO:0007669"/>
    <property type="project" value="UniProtKB-EC"/>
</dbReference>
<dbReference type="PANTHER" id="PTHR11496:SF102">
    <property type="entry name" value="ALCOHOL DEHYDROGENASE 4"/>
    <property type="match status" value="1"/>
</dbReference>
<evidence type="ECO:0000256" key="2">
    <source>
        <dbReference type="ARBA" id="ARBA00007358"/>
    </source>
</evidence>
<evidence type="ECO:0000313" key="8">
    <source>
        <dbReference type="EMBL" id="SFQ29462.1"/>
    </source>
</evidence>
<dbReference type="PANTHER" id="PTHR11496">
    <property type="entry name" value="ALCOHOL DEHYDROGENASE"/>
    <property type="match status" value="1"/>
</dbReference>
<dbReference type="InterPro" id="IPR056798">
    <property type="entry name" value="ADH_Fe_C"/>
</dbReference>
<dbReference type="InterPro" id="IPR039697">
    <property type="entry name" value="Alcohol_dehydrogenase_Fe"/>
</dbReference>
<dbReference type="InterPro" id="IPR018211">
    <property type="entry name" value="ADH_Fe_CS"/>
</dbReference>
<reference evidence="9" key="1">
    <citation type="submission" date="2016-10" db="EMBL/GenBank/DDBJ databases">
        <authorList>
            <person name="Varghese N."/>
            <person name="Submissions S."/>
        </authorList>
    </citation>
    <scope>NUCLEOTIDE SEQUENCE [LARGE SCALE GENOMIC DNA]</scope>
    <source>
        <strain evidence="9">JCM 10271</strain>
    </source>
</reference>
<dbReference type="CDD" id="cd08183">
    <property type="entry name" value="Fe-ADH-like"/>
    <property type="match status" value="1"/>
</dbReference>
<dbReference type="Proteomes" id="UP000243106">
    <property type="component" value="Unassembled WGS sequence"/>
</dbReference>
<dbReference type="Pfam" id="PF00465">
    <property type="entry name" value="Fe-ADH"/>
    <property type="match status" value="1"/>
</dbReference>
<comment type="similarity">
    <text evidence="2">Belongs to the iron-containing alcohol dehydrogenase family.</text>
</comment>
<dbReference type="SUPFAM" id="SSF56796">
    <property type="entry name" value="Dehydroquinate synthase-like"/>
    <property type="match status" value="1"/>
</dbReference>
<dbReference type="RefSeq" id="WP_093009991.1">
    <property type="nucleotide sequence ID" value="NZ_FOXV01000003.1"/>
</dbReference>
<protein>
    <submittedName>
        <fullName evidence="8">Uncharacterized protein</fullName>
    </submittedName>
</protein>
<dbReference type="PROSITE" id="PS00913">
    <property type="entry name" value="ADH_IRON_1"/>
    <property type="match status" value="1"/>
</dbReference>
<keyword evidence="9" id="KW-1185">Reference proteome</keyword>
<dbReference type="AlphaFoldDB" id="A0A1I5XBU7"/>
<name>A0A1I5XBU7_9RHOB</name>
<dbReference type="Gene3D" id="1.20.1090.10">
    <property type="entry name" value="Dehydroquinate synthase-like - alpha domain"/>
    <property type="match status" value="1"/>
</dbReference>
<organism evidence="8 9">
    <name type="scientific">Roseivivax halotolerans</name>
    <dbReference type="NCBI Taxonomy" id="93684"/>
    <lineage>
        <taxon>Bacteria</taxon>
        <taxon>Pseudomonadati</taxon>
        <taxon>Pseudomonadota</taxon>
        <taxon>Alphaproteobacteria</taxon>
        <taxon>Rhodobacterales</taxon>
        <taxon>Roseobacteraceae</taxon>
        <taxon>Roseivivax</taxon>
    </lineage>
</organism>
<sequence length="381" mass="39581">MTHFSLALPPRIAFGRTCSDAAPDACLALGQRVLMLRSPSVSAAGRIGRALEEKGAELVTEDHRGEPTIDALRAALDRWRTAPPDVILAIGGGSVIDMGKALAALLPQPGPAEDHLEIVGAGRPLDTPPLPVIAVPTTAGTGAEATKNAVIGVPEAGRKVSLRDPGMIPARAFVDPALTDESPRNVTLASGLDAITQVIEPYLSARANLVTDALCRDAISRGIDALHWLMAEETAEARDTMAYVSLIGGIALANAGLGAVHGLAGVVGGQTGLAHGAICGRLLVPVLRANEEALAVDRDTARIDFVARILADQFGVPKMGAFDAFQDWIDDQGLPYIPRPENSETVLGSWAEAAADASSMKANPVPLPRERLAAILSEASA</sequence>
<comment type="catalytic activity">
    <reaction evidence="5">
        <text>a primary alcohol + NAD(+) = an aldehyde + NADH + H(+)</text>
        <dbReference type="Rhea" id="RHEA:10736"/>
        <dbReference type="ChEBI" id="CHEBI:15378"/>
        <dbReference type="ChEBI" id="CHEBI:15734"/>
        <dbReference type="ChEBI" id="CHEBI:17478"/>
        <dbReference type="ChEBI" id="CHEBI:57540"/>
        <dbReference type="ChEBI" id="CHEBI:57945"/>
        <dbReference type="EC" id="1.1.1.1"/>
    </reaction>
</comment>
<comment type="cofactor">
    <cofactor evidence="1">
        <name>Fe cation</name>
        <dbReference type="ChEBI" id="CHEBI:24875"/>
    </cofactor>
</comment>